<organism evidence="3 4">
    <name type="scientific">Paraferrimonas haliotis</name>
    <dbReference type="NCBI Taxonomy" id="2013866"/>
    <lineage>
        <taxon>Bacteria</taxon>
        <taxon>Pseudomonadati</taxon>
        <taxon>Pseudomonadota</taxon>
        <taxon>Gammaproteobacteria</taxon>
        <taxon>Alteromonadales</taxon>
        <taxon>Ferrimonadaceae</taxon>
        <taxon>Paraferrimonas</taxon>
    </lineage>
</organism>
<dbReference type="InterPro" id="IPR051829">
    <property type="entry name" value="Multiheme_Cytochr_ET"/>
</dbReference>
<dbReference type="PROSITE" id="PS51257">
    <property type="entry name" value="PROKAR_LIPOPROTEIN"/>
    <property type="match status" value="1"/>
</dbReference>
<proteinExistence type="predicted"/>
<name>A0AA37U0D9_9GAMM</name>
<keyword evidence="1 2" id="KW-0732">Signal</keyword>
<dbReference type="SUPFAM" id="SSF48695">
    <property type="entry name" value="Multiheme cytochromes"/>
    <property type="match status" value="1"/>
</dbReference>
<feature type="chain" id="PRO_5041276623" evidence="2">
    <location>
        <begin position="20"/>
        <end position="568"/>
    </location>
</feature>
<accession>A0AA37U0D9</accession>
<dbReference type="RefSeq" id="WP_095500212.1">
    <property type="nucleotide sequence ID" value="NZ_BSPO01000003.1"/>
</dbReference>
<dbReference type="Gene3D" id="2.60.40.2810">
    <property type="match status" value="1"/>
</dbReference>
<dbReference type="Pfam" id="PF17963">
    <property type="entry name" value="Big_9"/>
    <property type="match status" value="1"/>
</dbReference>
<feature type="signal peptide" evidence="2">
    <location>
        <begin position="1"/>
        <end position="19"/>
    </location>
</feature>
<dbReference type="InterPro" id="IPR036280">
    <property type="entry name" value="Multihaem_cyt_sf"/>
</dbReference>
<gene>
    <name evidence="3" type="ORF">GCM10007894_22280</name>
</gene>
<reference evidence="3 4" key="1">
    <citation type="journal article" date="2014" name="Int. J. Syst. Evol. Microbiol.">
        <title>Complete genome sequence of Corynebacterium casei LMG S-19264T (=DSM 44701T), isolated from a smear-ripened cheese.</title>
        <authorList>
            <consortium name="US DOE Joint Genome Institute (JGI-PGF)"/>
            <person name="Walter F."/>
            <person name="Albersmeier A."/>
            <person name="Kalinowski J."/>
            <person name="Ruckert C."/>
        </authorList>
    </citation>
    <scope>NUCLEOTIDE SEQUENCE [LARGE SCALE GENOMIC DNA]</scope>
    <source>
        <strain evidence="3 4">NBRC 112785</strain>
    </source>
</reference>
<dbReference type="AlphaFoldDB" id="A0AA37U0D9"/>
<keyword evidence="4" id="KW-1185">Reference proteome</keyword>
<evidence type="ECO:0000256" key="2">
    <source>
        <dbReference type="SAM" id="SignalP"/>
    </source>
</evidence>
<comment type="caution">
    <text evidence="3">The sequence shown here is derived from an EMBL/GenBank/DDBJ whole genome shotgun (WGS) entry which is preliminary data.</text>
</comment>
<evidence type="ECO:0000256" key="1">
    <source>
        <dbReference type="ARBA" id="ARBA00022729"/>
    </source>
</evidence>
<dbReference type="PANTHER" id="PTHR35038">
    <property type="entry name" value="DISSIMILATORY SULFITE REDUCTASE SIRA"/>
    <property type="match status" value="1"/>
</dbReference>
<dbReference type="Proteomes" id="UP001157439">
    <property type="component" value="Unassembled WGS sequence"/>
</dbReference>
<dbReference type="Gene3D" id="1.10.1130.10">
    <property type="entry name" value="Flavocytochrome C3, Chain A"/>
    <property type="match status" value="1"/>
</dbReference>
<protein>
    <submittedName>
        <fullName evidence="3">Uncharacterized protein</fullName>
    </submittedName>
</protein>
<dbReference type="Gene3D" id="3.90.10.10">
    <property type="entry name" value="Cytochrome C3"/>
    <property type="match status" value="1"/>
</dbReference>
<dbReference type="PANTHER" id="PTHR35038:SF8">
    <property type="entry name" value="C-TYPE POLYHEME CYTOCHROME OMCC"/>
    <property type="match status" value="1"/>
</dbReference>
<dbReference type="EMBL" id="BSPO01000003">
    <property type="protein sequence ID" value="GLS84251.1"/>
    <property type="molecule type" value="Genomic_DNA"/>
</dbReference>
<evidence type="ECO:0000313" key="3">
    <source>
        <dbReference type="EMBL" id="GLS84251.1"/>
    </source>
</evidence>
<sequence length="568" mass="60587">MKTGHSAKLLAVMIASALAAGCGSDDNNNDAPSTPENNAPVAGEVAVSTQANNVVLLDVLAAASDADGDDITLVADSISASSGQAVIFGDKISYYPSLSESGEISVSYALSDGMDQTQATATVTVDAVSMDVAYMGTQTCLGCHAGHDSFLNHGHNFKINEITNGELPDYPFSKDEMDGRLAQLLERHQNGESRIENADIPASYADVPYLIGGYHWKARWSDENGYVVAGTGVQFNNQAEEGAANQWGNYKAGEVQDADGNQLKPGHTYGCGNCHNTGYKRYDADLNPNRQWGLDGVGGTWELSGVQCEACHGAGHEHVATMTAIANTPHHLPKGELNITLRAQPRTLEQLSADDMGFGLPVHCGECHTRDGERKFDSASGTYLSPFNKAFPDNPVTHAGRIVADKYGLGKHHQTVDELFGPHPETGEGMGKHFAAGVDCADCHNPHKTVVNRDAEGQDSNPFNVTCTNCHTEQAPKSPSHANVACTTCHMPDTAKSAIYNDVSPALGGDDTVRLGDVKGHIFKIDLSKNNDDLMMNGFVYPALSRDQACGSCHRESFREVVKGVTIH</sequence>
<evidence type="ECO:0000313" key="4">
    <source>
        <dbReference type="Proteomes" id="UP001157439"/>
    </source>
</evidence>